<keyword evidence="3" id="KW-1185">Reference proteome</keyword>
<dbReference type="AlphaFoldDB" id="A0A135TNM1"/>
<dbReference type="EMBL" id="JFBX01000106">
    <property type="protein sequence ID" value="KXH49793.1"/>
    <property type="molecule type" value="Genomic_DNA"/>
</dbReference>
<gene>
    <name evidence="2" type="ORF">CSIM01_03930</name>
</gene>
<name>A0A135TNM1_9PEZI</name>
<comment type="caution">
    <text evidence="2">The sequence shown here is derived from an EMBL/GenBank/DDBJ whole genome shotgun (WGS) entry which is preliminary data.</text>
</comment>
<proteinExistence type="predicted"/>
<evidence type="ECO:0000256" key="1">
    <source>
        <dbReference type="SAM" id="MobiDB-lite"/>
    </source>
</evidence>
<dbReference type="Proteomes" id="UP000070328">
    <property type="component" value="Unassembled WGS sequence"/>
</dbReference>
<organism evidence="2 3">
    <name type="scientific">Colletotrichum simmondsii</name>
    <dbReference type="NCBI Taxonomy" id="703756"/>
    <lineage>
        <taxon>Eukaryota</taxon>
        <taxon>Fungi</taxon>
        <taxon>Dikarya</taxon>
        <taxon>Ascomycota</taxon>
        <taxon>Pezizomycotina</taxon>
        <taxon>Sordariomycetes</taxon>
        <taxon>Hypocreomycetidae</taxon>
        <taxon>Glomerellales</taxon>
        <taxon>Glomerellaceae</taxon>
        <taxon>Colletotrichum</taxon>
        <taxon>Colletotrichum acutatum species complex</taxon>
    </lineage>
</organism>
<sequence>MSTEDDIDSEPCRIRSGNDDRERMSTLTEGMEEISDIKIESTVDFPKLSCRPKDQTASDPLGSSPHIGDETNLDPRKSSSYLRGEIDPGSLNKSLYLDSLFASDHLNDSPSLETEVCTTSPKSSCDLRPEAIFNPEETTPRREDESTSNSLIAEPCLNSLKLSPQFENKDAYENYKFASRLESLPAELRFLLLSWMPDLPTLHNVINASPVLHAQYRKARDTLLFTCLSKELDGYYVDAFATLRSRVTILGLKRTDDMCEQFLSDDHDSVLSGKHTVGDFDRPRARPIARLYANWALGNLRQAVSSESQFTSGETSISTRPGADDVASLSPSEEIRIYRAIYRFETYCHLFGRNKGVRSYGFRSDKICDIFFGNFDPWDVEAFGSIYLFIKYKYERLFDEVKDDVADTNPRFNDRNSVLTPFDSWDLVTPALRNKIMNGTTARGLRPLLRLLRIDDHETLVNKMLSTLAMDRDIDECLEHVLDWPAQHERRISSPQFPTARDKLERAKTSMKFMGDNVPPLSPPLAWVLLWNGRYSNVFGGFVPEELRRWGYVMWDEQRWNEMGAGAKGLIREQWKSHHVGLIETLEAVYWGSNGNADDADEIADDMEE</sequence>
<feature type="region of interest" description="Disordered" evidence="1">
    <location>
        <begin position="46"/>
        <end position="85"/>
    </location>
</feature>
<dbReference type="OrthoDB" id="5304511at2759"/>
<protein>
    <submittedName>
        <fullName evidence="2">Uncharacterized protein</fullName>
    </submittedName>
</protein>
<evidence type="ECO:0000313" key="3">
    <source>
        <dbReference type="Proteomes" id="UP000070328"/>
    </source>
</evidence>
<accession>A0A135TNM1</accession>
<evidence type="ECO:0000313" key="2">
    <source>
        <dbReference type="EMBL" id="KXH49793.1"/>
    </source>
</evidence>
<reference evidence="2 3" key="1">
    <citation type="submission" date="2014-02" db="EMBL/GenBank/DDBJ databases">
        <title>The genome sequence of Colletotrichum simmondsii CBS122122.</title>
        <authorList>
            <person name="Baroncelli R."/>
            <person name="Thon M.R."/>
        </authorList>
    </citation>
    <scope>NUCLEOTIDE SEQUENCE [LARGE SCALE GENOMIC DNA]</scope>
    <source>
        <strain evidence="2 3">CBS122122</strain>
    </source>
</reference>
<feature type="compositionally biased region" description="Basic and acidic residues" evidence="1">
    <location>
        <begin position="10"/>
        <end position="24"/>
    </location>
</feature>
<feature type="region of interest" description="Disordered" evidence="1">
    <location>
        <begin position="1"/>
        <end position="24"/>
    </location>
</feature>
<feature type="compositionally biased region" description="Basic and acidic residues" evidence="1">
    <location>
        <begin position="67"/>
        <end position="77"/>
    </location>
</feature>